<proteinExistence type="predicted"/>
<gene>
    <name evidence="1" type="ORF">BIW12_09290</name>
</gene>
<accession>A0A1D9PAJ3</accession>
<dbReference type="RefSeq" id="WP_071184869.1">
    <property type="nucleotide sequence ID" value="NZ_CP017774.1"/>
</dbReference>
<name>A0A1D9PAJ3_9FLAO</name>
<sequence>MERQDFYAKRKETMQARYKQLRSQKEPKKLTRDECLKILQNEHEGLSPGTIKQILSNSNYQKAINKKNNT</sequence>
<dbReference type="AlphaFoldDB" id="A0A1D9PAJ3"/>
<protein>
    <submittedName>
        <fullName evidence="1">Uncharacterized protein</fullName>
    </submittedName>
</protein>
<evidence type="ECO:0000313" key="2">
    <source>
        <dbReference type="Proteomes" id="UP000178198"/>
    </source>
</evidence>
<dbReference type="STRING" id="1306519.BIW12_09290"/>
<organism evidence="1 2">
    <name type="scientific">Flavobacterium commune</name>
    <dbReference type="NCBI Taxonomy" id="1306519"/>
    <lineage>
        <taxon>Bacteria</taxon>
        <taxon>Pseudomonadati</taxon>
        <taxon>Bacteroidota</taxon>
        <taxon>Flavobacteriia</taxon>
        <taxon>Flavobacteriales</taxon>
        <taxon>Flavobacteriaceae</taxon>
        <taxon>Flavobacterium</taxon>
    </lineage>
</organism>
<dbReference type="EMBL" id="CP017774">
    <property type="protein sequence ID" value="AOZ99620.1"/>
    <property type="molecule type" value="Genomic_DNA"/>
</dbReference>
<keyword evidence="2" id="KW-1185">Reference proteome</keyword>
<dbReference type="Proteomes" id="UP000178198">
    <property type="component" value="Chromosome"/>
</dbReference>
<dbReference type="KEGG" id="fcm:BIW12_09290"/>
<evidence type="ECO:0000313" key="1">
    <source>
        <dbReference type="EMBL" id="AOZ99620.1"/>
    </source>
</evidence>
<reference evidence="1 2" key="1">
    <citation type="submission" date="2016-10" db="EMBL/GenBank/DDBJ databases">
        <title>Complete Genome Sequence of Flavobacterium sp. PK15.</title>
        <authorList>
            <person name="Ekwe A."/>
            <person name="Kim S.B."/>
        </authorList>
    </citation>
    <scope>NUCLEOTIDE SEQUENCE [LARGE SCALE GENOMIC DNA]</scope>
    <source>
        <strain evidence="1 2">PK15</strain>
    </source>
</reference>